<dbReference type="InterPro" id="IPR014729">
    <property type="entry name" value="Rossmann-like_a/b/a_fold"/>
</dbReference>
<proteinExistence type="predicted"/>
<dbReference type="InterPro" id="IPR001962">
    <property type="entry name" value="Asn_synthase"/>
</dbReference>
<evidence type="ECO:0000313" key="2">
    <source>
        <dbReference type="EMBL" id="QEK78471.1"/>
    </source>
</evidence>
<accession>A0A5C0XP58</accession>
<dbReference type="SUPFAM" id="SSF52402">
    <property type="entry name" value="Adenine nucleotide alpha hydrolases-like"/>
    <property type="match status" value="1"/>
</dbReference>
<dbReference type="Pfam" id="PF00733">
    <property type="entry name" value="Asn_synthase"/>
    <property type="match status" value="1"/>
</dbReference>
<protein>
    <submittedName>
        <fullName evidence="2">Asparagine synthase</fullName>
    </submittedName>
</protein>
<dbReference type="AlphaFoldDB" id="A0A5C0XP58"/>
<dbReference type="GO" id="GO:0006529">
    <property type="term" value="P:asparagine biosynthetic process"/>
    <property type="evidence" value="ECO:0007669"/>
    <property type="project" value="InterPro"/>
</dbReference>
<name>A0A5C0XP58_PYRFU</name>
<dbReference type="PANTHER" id="PTHR43284">
    <property type="entry name" value="ASPARAGINE SYNTHETASE (GLUTAMINE-HYDROLYZING)"/>
    <property type="match status" value="1"/>
</dbReference>
<dbReference type="InterPro" id="IPR051786">
    <property type="entry name" value="ASN_synthetase/amidase"/>
</dbReference>
<gene>
    <name evidence="2" type="ORF">PFDSM3638_03945</name>
</gene>
<dbReference type="EMBL" id="CP023154">
    <property type="protein sequence ID" value="QEK78471.1"/>
    <property type="molecule type" value="Genomic_DNA"/>
</dbReference>
<evidence type="ECO:0000313" key="3">
    <source>
        <dbReference type="Proteomes" id="UP000324354"/>
    </source>
</evidence>
<dbReference type="GeneID" id="13301383"/>
<dbReference type="Proteomes" id="UP000324354">
    <property type="component" value="Chromosome"/>
</dbReference>
<dbReference type="GO" id="GO:0004066">
    <property type="term" value="F:asparagine synthase (glutamine-hydrolyzing) activity"/>
    <property type="evidence" value="ECO:0007669"/>
    <property type="project" value="InterPro"/>
</dbReference>
<evidence type="ECO:0000259" key="1">
    <source>
        <dbReference type="Pfam" id="PF00733"/>
    </source>
</evidence>
<dbReference type="SUPFAM" id="SSF56235">
    <property type="entry name" value="N-terminal nucleophile aminohydrolases (Ntn hydrolases)"/>
    <property type="match status" value="1"/>
</dbReference>
<dbReference type="PANTHER" id="PTHR43284:SF1">
    <property type="entry name" value="ASPARAGINE SYNTHETASE"/>
    <property type="match status" value="1"/>
</dbReference>
<dbReference type="Gene3D" id="3.40.50.620">
    <property type="entry name" value="HUPs"/>
    <property type="match status" value="1"/>
</dbReference>
<dbReference type="RefSeq" id="WP_011011922.1">
    <property type="nucleotide sequence ID" value="NC_003413.1"/>
</dbReference>
<dbReference type="Gene3D" id="3.60.20.10">
    <property type="entry name" value="Glutamine Phosphoribosylpyrophosphate, subunit 1, domain 1"/>
    <property type="match status" value="1"/>
</dbReference>
<dbReference type="OrthoDB" id="8692at2157"/>
<dbReference type="InterPro" id="IPR029055">
    <property type="entry name" value="Ntn_hydrolases_N"/>
</dbReference>
<organism evidence="2 3">
    <name type="scientific">Pyrococcus furiosus (strain ATCC 43587 / DSM 3638 / JCM 8422 / Vc1)</name>
    <dbReference type="NCBI Taxonomy" id="186497"/>
    <lineage>
        <taxon>Archaea</taxon>
        <taxon>Methanobacteriati</taxon>
        <taxon>Methanobacteriota</taxon>
        <taxon>Thermococci</taxon>
        <taxon>Thermococcales</taxon>
        <taxon>Thermococcaceae</taxon>
        <taxon>Pyrococcus</taxon>
    </lineage>
</organism>
<sequence>MKIDIKFRHNYGYLWYEKQGIYVKGYVIHESTLYQKEDLVKLLLEHLEKGVKLENILTTFYGIFSIAIKTDDKIHLISDTTRTFPMFYAVANDEILISDDTFFIKKKIDGQYNKDLKTEFLRCGYVTGPETLINGVYQVQAGEIVVISEDGQIMRKFYHDYTVTQDELLKDSSDALKKEFLKILDKAIKRLILMANGDTIVIPLSGGYDSRAIATMLKKNGYENVILYTYGKPDSTEVRVAREVAKNLEFEWIFVEQNEDIVDPDYPERDFFLEFYKYAFNHVSTIHLQDFFVFKHLHDNSVIPKNSIIVPGHSGDFLGGSHLRKLPIPKSKRDVFNTILIKHYIVNEHIKLSPYVVKKINEYLNSFSEHTLPYSLDDNWNMKERQAKFIVNSNRTYEFFGYRHAIPLWDLELVEFFRRVPLEYKTKEVIYSDALRESVFKDFGVVLSQKDVANTMALEFYHRIFHSMEIFRHIRYFAEKNLPSQIKRPLKDLIQKDENNLYVVAKPLLRKMNRKWYLSEFNGIVAEWCLANLEGV</sequence>
<feature type="domain" description="Asparagine synthetase" evidence="1">
    <location>
        <begin position="198"/>
        <end position="437"/>
    </location>
</feature>
<reference evidence="2 3" key="1">
    <citation type="submission" date="2017-08" db="EMBL/GenBank/DDBJ databases">
        <title>Resequencing and Reannotation of the genome of Pyrococcus furiosus type strain DSM3638.</title>
        <authorList>
            <person name="Reichelt R.M."/>
            <person name="Bunk B."/>
        </authorList>
    </citation>
    <scope>NUCLEOTIDE SEQUENCE [LARGE SCALE GENOMIC DNA]</scope>
    <source>
        <strain evidence="2 3">DSM 3638</strain>
    </source>
</reference>